<evidence type="ECO:0000256" key="4">
    <source>
        <dbReference type="ARBA" id="ARBA00023125"/>
    </source>
</evidence>
<evidence type="ECO:0000313" key="10">
    <source>
        <dbReference type="Proteomes" id="UP001526426"/>
    </source>
</evidence>
<dbReference type="EMBL" id="JAIHOM010000044">
    <property type="protein sequence ID" value="MCW6036737.1"/>
    <property type="molecule type" value="Genomic_DNA"/>
</dbReference>
<gene>
    <name evidence="9" type="ORF">K4A83_10750</name>
</gene>
<keyword evidence="4" id="KW-0238">DNA-binding</keyword>
<feature type="region of interest" description="Disordered" evidence="6">
    <location>
        <begin position="206"/>
        <end position="229"/>
    </location>
</feature>
<evidence type="ECO:0000256" key="5">
    <source>
        <dbReference type="ARBA" id="ARBA00023172"/>
    </source>
</evidence>
<comment type="caution">
    <text evidence="9">The sequence shown here is derived from an EMBL/GenBank/DDBJ whole genome shotgun (WGS) entry which is preliminary data.</text>
</comment>
<feature type="domain" description="Probable transposase IS891/IS1136/IS1341" evidence="7">
    <location>
        <begin position="12"/>
        <end position="125"/>
    </location>
</feature>
<evidence type="ECO:0000256" key="3">
    <source>
        <dbReference type="ARBA" id="ARBA00022578"/>
    </source>
</evidence>
<dbReference type="InterPro" id="IPR051399">
    <property type="entry name" value="RNA-guided_DNA_endo/Transpos"/>
</dbReference>
<dbReference type="Pfam" id="PF07282">
    <property type="entry name" value="Cas12f1-like_TNB"/>
    <property type="match status" value="1"/>
</dbReference>
<organism evidence="9 10">
    <name type="scientific">Spirulina subsalsa FACHB-351</name>
    <dbReference type="NCBI Taxonomy" id="234711"/>
    <lineage>
        <taxon>Bacteria</taxon>
        <taxon>Bacillati</taxon>
        <taxon>Cyanobacteriota</taxon>
        <taxon>Cyanophyceae</taxon>
        <taxon>Spirulinales</taxon>
        <taxon>Spirulinaceae</taxon>
        <taxon>Spirulina</taxon>
    </lineage>
</organism>
<dbReference type="InterPro" id="IPR001959">
    <property type="entry name" value="Transposase"/>
</dbReference>
<evidence type="ECO:0000256" key="2">
    <source>
        <dbReference type="ARBA" id="ARBA00011044"/>
    </source>
</evidence>
<evidence type="ECO:0000259" key="8">
    <source>
        <dbReference type="Pfam" id="PF07282"/>
    </source>
</evidence>
<reference evidence="9 10" key="1">
    <citation type="submission" date="2021-08" db="EMBL/GenBank/DDBJ databases">
        <title>Draft genome sequence of Spirulina subsalsa with high tolerance to salinity and hype-accumulation of phycocyanin.</title>
        <authorList>
            <person name="Pei H."/>
            <person name="Jiang L."/>
        </authorList>
    </citation>
    <scope>NUCLEOTIDE SEQUENCE [LARGE SCALE GENOMIC DNA]</scope>
    <source>
        <strain evidence="9 10">FACHB-351</strain>
    </source>
</reference>
<comment type="similarity">
    <text evidence="2">In the N-terminal section; belongs to the transposase 2 family.</text>
</comment>
<evidence type="ECO:0000256" key="6">
    <source>
        <dbReference type="SAM" id="MobiDB-lite"/>
    </source>
</evidence>
<dbReference type="RefSeq" id="WP_265264541.1">
    <property type="nucleotide sequence ID" value="NZ_JAIHOM010000044.1"/>
</dbReference>
<dbReference type="PANTHER" id="PTHR30405:SF25">
    <property type="entry name" value="RNA-GUIDED DNA ENDONUCLEASE INSQ-RELATED"/>
    <property type="match status" value="1"/>
</dbReference>
<feature type="compositionally biased region" description="Basic residues" evidence="6">
    <location>
        <begin position="212"/>
        <end position="221"/>
    </location>
</feature>
<accession>A0ABT3L5L6</accession>
<dbReference type="NCBIfam" id="TIGR01766">
    <property type="entry name" value="IS200/IS605 family accessory protein TnpB-like domain"/>
    <property type="match status" value="1"/>
</dbReference>
<comment type="similarity">
    <text evidence="1">In the C-terminal section; belongs to the transposase 35 family.</text>
</comment>
<dbReference type="InterPro" id="IPR010095">
    <property type="entry name" value="Cas12f1-like_TNB"/>
</dbReference>
<dbReference type="NCBIfam" id="NF040570">
    <property type="entry name" value="guided_TnpB"/>
    <property type="match status" value="1"/>
</dbReference>
<evidence type="ECO:0000259" key="7">
    <source>
        <dbReference type="Pfam" id="PF01385"/>
    </source>
</evidence>
<feature type="non-terminal residue" evidence="9">
    <location>
        <position position="1"/>
    </location>
</feature>
<protein>
    <submittedName>
        <fullName evidence="9">Transposase</fullName>
    </submittedName>
</protein>
<dbReference type="Proteomes" id="UP001526426">
    <property type="component" value="Unassembled WGS sequence"/>
</dbReference>
<dbReference type="PANTHER" id="PTHR30405">
    <property type="entry name" value="TRANSPOSASE"/>
    <property type="match status" value="1"/>
</dbReference>
<keyword evidence="3" id="KW-0815">Transposition</keyword>
<keyword evidence="10" id="KW-1185">Reference proteome</keyword>
<keyword evidence="5" id="KW-0233">DNA recombination</keyword>
<evidence type="ECO:0000313" key="9">
    <source>
        <dbReference type="EMBL" id="MCW6036737.1"/>
    </source>
</evidence>
<feature type="domain" description="Cas12f1-like TNB" evidence="8">
    <location>
        <begin position="136"/>
        <end position="203"/>
    </location>
</feature>
<name>A0ABT3L5L6_9CYAN</name>
<sequence>IKDCANRYFLSFVVDIEPEQIEPINPSVGIDLGIKTLAVLSTGEKFQSPDYSKLDKKVRKLQRKLARQSKGSNRRHKTRLKIAKKHNKIADTRNDFLHKVSRIVIRKNQAITLEDLNVSGMVKNRKLARAISQQGWRQFRTLCESKAEKYGRTFSTVSRWEPTSQVCSHCGYQWGKLDLSVRTLTCLSCGTTHDRDDNAAKNIDQVGMGHRHDSKRTRRQSKTGSPASVVEVSRITVASAR</sequence>
<evidence type="ECO:0000256" key="1">
    <source>
        <dbReference type="ARBA" id="ARBA00008761"/>
    </source>
</evidence>
<dbReference type="Pfam" id="PF01385">
    <property type="entry name" value="OrfB_IS605"/>
    <property type="match status" value="1"/>
</dbReference>
<proteinExistence type="inferred from homology"/>